<proteinExistence type="predicted"/>
<comment type="caution">
    <text evidence="2">The sequence shown here is derived from an EMBL/GenBank/DDBJ whole genome shotgun (WGS) entry which is preliminary data.</text>
</comment>
<accession>A0ABR6I8H3</accession>
<feature type="compositionally biased region" description="Low complexity" evidence="1">
    <location>
        <begin position="28"/>
        <end position="41"/>
    </location>
</feature>
<keyword evidence="3" id="KW-1185">Reference proteome</keyword>
<feature type="region of interest" description="Disordered" evidence="1">
    <location>
        <begin position="1"/>
        <end position="41"/>
    </location>
</feature>
<sequence>MSKDRKTVKETKKQPAVNVNKKQSAYQSGKGSASSDVSSKK</sequence>
<gene>
    <name evidence="2" type="ORF">GGR35_001946</name>
</gene>
<dbReference type="RefSeq" id="WP_260172203.1">
    <property type="nucleotide sequence ID" value="NZ_BMCZ01000002.1"/>
</dbReference>
<evidence type="ECO:0000313" key="2">
    <source>
        <dbReference type="EMBL" id="MBB3969343.1"/>
    </source>
</evidence>
<evidence type="ECO:0000313" key="3">
    <source>
        <dbReference type="Proteomes" id="UP000583101"/>
    </source>
</evidence>
<dbReference type="Proteomes" id="UP000583101">
    <property type="component" value="Unassembled WGS sequence"/>
</dbReference>
<organism evidence="2 3">
    <name type="scientific">Mucilaginibacter phyllosphaerae</name>
    <dbReference type="NCBI Taxonomy" id="1812349"/>
    <lineage>
        <taxon>Bacteria</taxon>
        <taxon>Pseudomonadati</taxon>
        <taxon>Bacteroidota</taxon>
        <taxon>Sphingobacteriia</taxon>
        <taxon>Sphingobacteriales</taxon>
        <taxon>Sphingobacteriaceae</taxon>
        <taxon>Mucilaginibacter</taxon>
    </lineage>
</organism>
<evidence type="ECO:0008006" key="4">
    <source>
        <dbReference type="Google" id="ProtNLM"/>
    </source>
</evidence>
<name>A0ABR6I8H3_9SPHI</name>
<dbReference type="EMBL" id="JACIEG010000003">
    <property type="protein sequence ID" value="MBB3969343.1"/>
    <property type="molecule type" value="Genomic_DNA"/>
</dbReference>
<feature type="compositionally biased region" description="Basic and acidic residues" evidence="1">
    <location>
        <begin position="1"/>
        <end position="13"/>
    </location>
</feature>
<protein>
    <recommendedName>
        <fullName evidence="4">YuzL family protein</fullName>
    </recommendedName>
</protein>
<reference evidence="2 3" key="1">
    <citation type="submission" date="2020-08" db="EMBL/GenBank/DDBJ databases">
        <title>Genomic Encyclopedia of Type Strains, Phase IV (KMG-IV): sequencing the most valuable type-strain genomes for metagenomic binning, comparative biology and taxonomic classification.</title>
        <authorList>
            <person name="Goeker M."/>
        </authorList>
    </citation>
    <scope>NUCLEOTIDE SEQUENCE [LARGE SCALE GENOMIC DNA]</scope>
    <source>
        <strain evidence="2 3">DSM 100995</strain>
    </source>
</reference>
<evidence type="ECO:0000256" key="1">
    <source>
        <dbReference type="SAM" id="MobiDB-lite"/>
    </source>
</evidence>